<dbReference type="Gene3D" id="1.25.40.10">
    <property type="entry name" value="Tetratricopeptide repeat domain"/>
    <property type="match status" value="4"/>
</dbReference>
<dbReference type="Pfam" id="PF13432">
    <property type="entry name" value="TPR_16"/>
    <property type="match status" value="2"/>
</dbReference>
<sequence>MGQLLLAYDLSHAAEPALLNAASLAPNDARWAYYLAHLYWEEGEPEPAVHYLERTLELDPDYTPARMGLAKMYLDLGRETEAEALLNESLRRNPDNAFAHLLLGHLAASDDPRRAIEHYETVLRLQPEASVVHYPLALAYRRAGDVDRSREHMMKRGGRSVPMPDPLADELTRIRKGPGARIAYGNELVTRGQFAQAAREFEAALAADSTNVSAHLDLALALAQLGDFDQATEHLDQAIQLDPSNTHALYSMGLVVARSGANDGPQRAGEYFRRAIAADPGNAAARLALANLLWRQGDCREAIDEFENVLAEASGNIEARIRQAVCHAHVEQYSRARELLESGHEAWPDEPRIKNALVRIPAASPDRRVRDGERAVALAEELAAAYRQVPVFEGLAMAYAEQGRFEEAVGYQQQVVAAAEAQNARPEMIDYLRENLRLYQRERPSRTPWPPAVFRE</sequence>
<feature type="repeat" description="TPR" evidence="1">
    <location>
        <begin position="63"/>
        <end position="96"/>
    </location>
</feature>
<organism evidence="2 3">
    <name type="scientific">Candidatus Kutchimonas denitrificans</name>
    <dbReference type="NCBI Taxonomy" id="3056748"/>
    <lineage>
        <taxon>Bacteria</taxon>
        <taxon>Pseudomonadati</taxon>
        <taxon>Gemmatimonadota</taxon>
        <taxon>Gemmatimonadia</taxon>
        <taxon>Candidatus Palauibacterales</taxon>
        <taxon>Candidatus Palauibacteraceae</taxon>
        <taxon>Candidatus Kutchimonas</taxon>
    </lineage>
</organism>
<dbReference type="InterPro" id="IPR011990">
    <property type="entry name" value="TPR-like_helical_dom_sf"/>
</dbReference>
<evidence type="ECO:0000313" key="2">
    <source>
        <dbReference type="EMBL" id="NIR74044.1"/>
    </source>
</evidence>
<gene>
    <name evidence="2" type="ORF">GWO12_02840</name>
</gene>
<reference evidence="2 3" key="1">
    <citation type="submission" date="2020-01" db="EMBL/GenBank/DDBJ databases">
        <title>Genomes assembled from Gulf of Kutch pelagic sediment metagenomes.</title>
        <authorList>
            <person name="Chandrashekar M."/>
            <person name="Mahajan M.S."/>
            <person name="Dave K.J."/>
            <person name="Vatsa P."/>
            <person name="Nathani N.M."/>
        </authorList>
    </citation>
    <scope>NUCLEOTIDE SEQUENCE [LARGE SCALE GENOMIC DNA]</scope>
    <source>
        <strain evidence="2">KS3-K002</strain>
    </source>
</reference>
<feature type="repeat" description="TPR" evidence="1">
    <location>
        <begin position="212"/>
        <end position="245"/>
    </location>
</feature>
<dbReference type="PANTHER" id="PTHR12558">
    <property type="entry name" value="CELL DIVISION CYCLE 16,23,27"/>
    <property type="match status" value="1"/>
</dbReference>
<accession>A0AAE4Z636</accession>
<dbReference type="PROSITE" id="PS50293">
    <property type="entry name" value="TPR_REGION"/>
    <property type="match status" value="1"/>
</dbReference>
<dbReference type="Pfam" id="PF13374">
    <property type="entry name" value="TPR_10"/>
    <property type="match status" value="1"/>
</dbReference>
<dbReference type="SUPFAM" id="SSF48452">
    <property type="entry name" value="TPR-like"/>
    <property type="match status" value="3"/>
</dbReference>
<evidence type="ECO:0000313" key="3">
    <source>
        <dbReference type="Proteomes" id="UP000702544"/>
    </source>
</evidence>
<comment type="caution">
    <text evidence="2">The sequence shown here is derived from an EMBL/GenBank/DDBJ whole genome shotgun (WGS) entry which is preliminary data.</text>
</comment>
<dbReference type="PANTHER" id="PTHR12558:SF13">
    <property type="entry name" value="CELL DIVISION CYCLE PROTEIN 27 HOMOLOG"/>
    <property type="match status" value="1"/>
</dbReference>
<feature type="repeat" description="TPR" evidence="1">
    <location>
        <begin position="29"/>
        <end position="62"/>
    </location>
</feature>
<name>A0AAE4Z636_9BACT</name>
<proteinExistence type="predicted"/>
<dbReference type="AlphaFoldDB" id="A0AAE4Z636"/>
<dbReference type="InterPro" id="IPR019734">
    <property type="entry name" value="TPR_rpt"/>
</dbReference>
<protein>
    <submittedName>
        <fullName evidence="2">Tetratricopeptide repeat protein</fullName>
    </submittedName>
</protein>
<evidence type="ECO:0000256" key="1">
    <source>
        <dbReference type="PROSITE-ProRule" id="PRU00339"/>
    </source>
</evidence>
<dbReference type="SMART" id="SM00028">
    <property type="entry name" value="TPR"/>
    <property type="match status" value="8"/>
</dbReference>
<dbReference type="PROSITE" id="PS50005">
    <property type="entry name" value="TPR"/>
    <property type="match status" value="3"/>
</dbReference>
<dbReference type="Proteomes" id="UP000702544">
    <property type="component" value="Unassembled WGS sequence"/>
</dbReference>
<dbReference type="EMBL" id="JAACAK010000018">
    <property type="protein sequence ID" value="NIR74044.1"/>
    <property type="molecule type" value="Genomic_DNA"/>
</dbReference>
<dbReference type="Pfam" id="PF14559">
    <property type="entry name" value="TPR_19"/>
    <property type="match status" value="2"/>
</dbReference>
<keyword evidence="1" id="KW-0802">TPR repeat</keyword>